<dbReference type="PANTHER" id="PTHR11474">
    <property type="entry name" value="TYROSINASE FAMILY MEMBER"/>
    <property type="match status" value="1"/>
</dbReference>
<dbReference type="GO" id="GO:0046872">
    <property type="term" value="F:metal ion binding"/>
    <property type="evidence" value="ECO:0007669"/>
    <property type="project" value="UniProtKB-KW"/>
</dbReference>
<evidence type="ECO:0000259" key="5">
    <source>
        <dbReference type="PROSITE" id="PS00497"/>
    </source>
</evidence>
<dbReference type="InterPro" id="IPR002227">
    <property type="entry name" value="Tyrosinase_Cu-bd"/>
</dbReference>
<evidence type="ECO:0000256" key="2">
    <source>
        <dbReference type="ARBA" id="ARBA00009928"/>
    </source>
</evidence>
<evidence type="ECO:0000256" key="4">
    <source>
        <dbReference type="ARBA" id="ARBA00023008"/>
    </source>
</evidence>
<evidence type="ECO:0000256" key="1">
    <source>
        <dbReference type="ARBA" id="ARBA00001973"/>
    </source>
</evidence>
<reference evidence="7" key="2">
    <citation type="submission" date="2020-09" db="EMBL/GenBank/DDBJ databases">
        <authorList>
            <person name="Sun Q."/>
            <person name="Ohkuma M."/>
        </authorList>
    </citation>
    <scope>NUCLEOTIDE SEQUENCE</scope>
    <source>
        <strain evidence="7">JCM 3091</strain>
    </source>
</reference>
<evidence type="ECO:0000259" key="6">
    <source>
        <dbReference type="PROSITE" id="PS00498"/>
    </source>
</evidence>
<protein>
    <recommendedName>
        <fullName evidence="5 6">Tyrosinase copper-binding domain-containing protein</fullName>
    </recommendedName>
</protein>
<dbReference type="PRINTS" id="PR00092">
    <property type="entry name" value="TYROSINASE"/>
</dbReference>
<dbReference type="Pfam" id="PF00264">
    <property type="entry name" value="Tyrosinase"/>
    <property type="match status" value="1"/>
</dbReference>
<sequence length="260" mass="29973">MAITRYRYDDPRANFPSFIKALFALKTAPGPGDVGNLYDWYVQRHSYFAWNTHAHGANSFLPWHRRFLMEFEADLRTHNPDKSVEVSIPYWDWYVDPMGAELFTVDSFGPAVEPEENGKGFFDENVWPINVGVVSGRRLTRRLNKMPELMKRSGANYTRYREALEINPHDEIHMAFKGQMMTAASPNDPTFWLHHAQLDKLWAEWQVMNGIDNYPERDGDNLGPGDIMKPFDVEVSSVFDIRHLTLSQPDDASVAYAAKL</sequence>
<keyword evidence="4" id="KW-0186">Copper</keyword>
<dbReference type="AlphaFoldDB" id="A0A8J3FJ51"/>
<proteinExistence type="inferred from homology"/>
<dbReference type="GO" id="GO:0016491">
    <property type="term" value="F:oxidoreductase activity"/>
    <property type="evidence" value="ECO:0007669"/>
    <property type="project" value="InterPro"/>
</dbReference>
<evidence type="ECO:0000313" key="7">
    <source>
        <dbReference type="EMBL" id="GGK35116.1"/>
    </source>
</evidence>
<dbReference type="SUPFAM" id="SSF48056">
    <property type="entry name" value="Di-copper centre-containing domain"/>
    <property type="match status" value="1"/>
</dbReference>
<keyword evidence="8" id="KW-1185">Reference proteome</keyword>
<dbReference type="InterPro" id="IPR008922">
    <property type="entry name" value="Di-copper_centre_dom_sf"/>
</dbReference>
<feature type="domain" description="Tyrosinase copper-binding" evidence="6">
    <location>
        <begin position="188"/>
        <end position="199"/>
    </location>
</feature>
<organism evidence="7 8">
    <name type="scientific">Pilimelia terevasa</name>
    <dbReference type="NCBI Taxonomy" id="53372"/>
    <lineage>
        <taxon>Bacteria</taxon>
        <taxon>Bacillati</taxon>
        <taxon>Actinomycetota</taxon>
        <taxon>Actinomycetes</taxon>
        <taxon>Micromonosporales</taxon>
        <taxon>Micromonosporaceae</taxon>
        <taxon>Pilimelia</taxon>
    </lineage>
</organism>
<reference evidence="7" key="1">
    <citation type="journal article" date="2014" name="Int. J. Syst. Evol. Microbiol.">
        <title>Complete genome sequence of Corynebacterium casei LMG S-19264T (=DSM 44701T), isolated from a smear-ripened cheese.</title>
        <authorList>
            <consortium name="US DOE Joint Genome Institute (JGI-PGF)"/>
            <person name="Walter F."/>
            <person name="Albersmeier A."/>
            <person name="Kalinowski J."/>
            <person name="Ruckert C."/>
        </authorList>
    </citation>
    <scope>NUCLEOTIDE SEQUENCE</scope>
    <source>
        <strain evidence="7">JCM 3091</strain>
    </source>
</reference>
<comment type="caution">
    <text evidence="7">The sequence shown here is derived from an EMBL/GenBank/DDBJ whole genome shotgun (WGS) entry which is preliminary data.</text>
</comment>
<feature type="domain" description="Tyrosinase copper-binding" evidence="5">
    <location>
        <begin position="55"/>
        <end position="72"/>
    </location>
</feature>
<comment type="similarity">
    <text evidence="2">Belongs to the tyrosinase family.</text>
</comment>
<evidence type="ECO:0000313" key="8">
    <source>
        <dbReference type="Proteomes" id="UP000662200"/>
    </source>
</evidence>
<dbReference type="PANTHER" id="PTHR11474:SF126">
    <property type="entry name" value="TYROSINASE-LIKE PROTEIN TYR-1-RELATED"/>
    <property type="match status" value="1"/>
</dbReference>
<comment type="cofactor">
    <cofactor evidence="1">
        <name>Cu(2+)</name>
        <dbReference type="ChEBI" id="CHEBI:29036"/>
    </cofactor>
</comment>
<dbReference type="Gene3D" id="1.10.1280.10">
    <property type="entry name" value="Di-copper center containing domain from catechol oxidase"/>
    <property type="match status" value="1"/>
</dbReference>
<dbReference type="EMBL" id="BMQC01000010">
    <property type="protein sequence ID" value="GGK35116.1"/>
    <property type="molecule type" value="Genomic_DNA"/>
</dbReference>
<dbReference type="RefSeq" id="WP_189114925.1">
    <property type="nucleotide sequence ID" value="NZ_BMQC01000010.1"/>
</dbReference>
<dbReference type="PROSITE" id="PS00498">
    <property type="entry name" value="TYROSINASE_2"/>
    <property type="match status" value="1"/>
</dbReference>
<accession>A0A8J3FJ51</accession>
<keyword evidence="3" id="KW-0479">Metal-binding</keyword>
<gene>
    <name evidence="7" type="ORF">GCM10010124_29750</name>
</gene>
<dbReference type="Proteomes" id="UP000662200">
    <property type="component" value="Unassembled WGS sequence"/>
</dbReference>
<dbReference type="InterPro" id="IPR050316">
    <property type="entry name" value="Tyrosinase/Hemocyanin"/>
</dbReference>
<evidence type="ECO:0000256" key="3">
    <source>
        <dbReference type="ARBA" id="ARBA00022723"/>
    </source>
</evidence>
<name>A0A8J3FJ51_9ACTN</name>
<dbReference type="PROSITE" id="PS00497">
    <property type="entry name" value="TYROSINASE_1"/>
    <property type="match status" value="1"/>
</dbReference>